<evidence type="ECO:0000313" key="2">
    <source>
        <dbReference type="Proteomes" id="UP001152300"/>
    </source>
</evidence>
<evidence type="ECO:0000313" key="1">
    <source>
        <dbReference type="EMBL" id="KAJ8070295.1"/>
    </source>
</evidence>
<organism evidence="1 2">
    <name type="scientific">Sclerotinia nivalis</name>
    <dbReference type="NCBI Taxonomy" id="352851"/>
    <lineage>
        <taxon>Eukaryota</taxon>
        <taxon>Fungi</taxon>
        <taxon>Dikarya</taxon>
        <taxon>Ascomycota</taxon>
        <taxon>Pezizomycotina</taxon>
        <taxon>Leotiomycetes</taxon>
        <taxon>Helotiales</taxon>
        <taxon>Sclerotiniaceae</taxon>
        <taxon>Sclerotinia</taxon>
    </lineage>
</organism>
<proteinExistence type="predicted"/>
<keyword evidence="2" id="KW-1185">Reference proteome</keyword>
<protein>
    <submittedName>
        <fullName evidence="1">Uncharacterized protein</fullName>
    </submittedName>
</protein>
<dbReference type="AlphaFoldDB" id="A0A9X0AWN2"/>
<dbReference type="EMBL" id="JAPEIS010000001">
    <property type="protein sequence ID" value="KAJ8070295.1"/>
    <property type="molecule type" value="Genomic_DNA"/>
</dbReference>
<gene>
    <name evidence="1" type="ORF">OCU04_000677</name>
</gene>
<dbReference type="OrthoDB" id="3443409at2759"/>
<name>A0A9X0AWN2_9HELO</name>
<comment type="caution">
    <text evidence="1">The sequence shown here is derived from an EMBL/GenBank/DDBJ whole genome shotgun (WGS) entry which is preliminary data.</text>
</comment>
<accession>A0A9X0AWN2</accession>
<sequence length="102" mass="11512">MRVLPDSYSSDIHFTSLSKLEPHLEVIPHVTPLSRPTHPPSIYTILASKMCEYTRNYYIYTSCVDPGAHYFSTSIDGSKDRQCAKGPHERYIVVPGHCPLCS</sequence>
<dbReference type="Proteomes" id="UP001152300">
    <property type="component" value="Unassembled WGS sequence"/>
</dbReference>
<reference evidence="1" key="1">
    <citation type="submission" date="2022-11" db="EMBL/GenBank/DDBJ databases">
        <title>Genome Resource of Sclerotinia nivalis Strain SnTB1, a Plant Pathogen Isolated from American Ginseng.</title>
        <authorList>
            <person name="Fan S."/>
        </authorList>
    </citation>
    <scope>NUCLEOTIDE SEQUENCE</scope>
    <source>
        <strain evidence="1">SnTB1</strain>
    </source>
</reference>